<dbReference type="SUPFAM" id="SSF53756">
    <property type="entry name" value="UDP-Glycosyltransferase/glycogen phosphorylase"/>
    <property type="match status" value="1"/>
</dbReference>
<evidence type="ECO:0000313" key="4">
    <source>
        <dbReference type="Proteomes" id="UP000191931"/>
    </source>
</evidence>
<dbReference type="PANTHER" id="PTHR12526">
    <property type="entry name" value="GLYCOSYLTRANSFERASE"/>
    <property type="match status" value="1"/>
</dbReference>
<organism evidence="3 4">
    <name type="scientific">Desulfamplus magnetovallimortis</name>
    <dbReference type="NCBI Taxonomy" id="1246637"/>
    <lineage>
        <taxon>Bacteria</taxon>
        <taxon>Pseudomonadati</taxon>
        <taxon>Thermodesulfobacteriota</taxon>
        <taxon>Desulfobacteria</taxon>
        <taxon>Desulfobacterales</taxon>
        <taxon>Desulfobacteraceae</taxon>
        <taxon>Desulfamplus</taxon>
    </lineage>
</organism>
<dbReference type="Pfam" id="PF13439">
    <property type="entry name" value="Glyco_transf_4"/>
    <property type="match status" value="1"/>
</dbReference>
<dbReference type="GO" id="GO:0009011">
    <property type="term" value="F:alpha-1,4-glucan glucosyltransferase (ADP-glucose donor) activity"/>
    <property type="evidence" value="ECO:0007669"/>
    <property type="project" value="UniProtKB-EC"/>
</dbReference>
<dbReference type="Proteomes" id="UP000191931">
    <property type="component" value="Unassembled WGS sequence"/>
</dbReference>
<dbReference type="PANTHER" id="PTHR12526:SF637">
    <property type="entry name" value="GLYCOSYLTRANSFERASE EPSF-RELATED"/>
    <property type="match status" value="1"/>
</dbReference>
<evidence type="ECO:0000259" key="2">
    <source>
        <dbReference type="Pfam" id="PF13439"/>
    </source>
</evidence>
<keyword evidence="3" id="KW-0808">Transferase</keyword>
<accession>A0A1W1HAF0</accession>
<gene>
    <name evidence="3" type="ORF">MTBBW1_180024</name>
</gene>
<dbReference type="EMBL" id="FWEV01000090">
    <property type="protein sequence ID" value="SLM29461.1"/>
    <property type="molecule type" value="Genomic_DNA"/>
</dbReference>
<dbReference type="STRING" id="1246637.MTBBW1_180024"/>
<keyword evidence="3" id="KW-0328">Glycosyltransferase</keyword>
<reference evidence="3 4" key="1">
    <citation type="submission" date="2017-03" db="EMBL/GenBank/DDBJ databases">
        <authorList>
            <person name="Afonso C.L."/>
            <person name="Miller P.J."/>
            <person name="Scott M.A."/>
            <person name="Spackman E."/>
            <person name="Goraichik I."/>
            <person name="Dimitrov K.M."/>
            <person name="Suarez D.L."/>
            <person name="Swayne D.E."/>
        </authorList>
    </citation>
    <scope>NUCLEOTIDE SEQUENCE [LARGE SCALE GENOMIC DNA]</scope>
    <source>
        <strain evidence="3">PRJEB14757</strain>
    </source>
</reference>
<dbReference type="EC" id="2.4.1.21" evidence="3"/>
<dbReference type="OrthoDB" id="9775208at2"/>
<name>A0A1W1HAF0_9BACT</name>
<dbReference type="InterPro" id="IPR001296">
    <property type="entry name" value="Glyco_trans_1"/>
</dbReference>
<protein>
    <submittedName>
        <fullName evidence="3">Putative glycogen synthase (Starch (Bacterial glycogen) synthase)</fullName>
        <ecNumber evidence="3">2.4.1.21</ecNumber>
    </submittedName>
</protein>
<dbReference type="CDD" id="cd03801">
    <property type="entry name" value="GT4_PimA-like"/>
    <property type="match status" value="1"/>
</dbReference>
<sequence length="431" mass="48759">MKILHLISQAPDYTGSGKYIQAMLMCSTRKGHQNFLVAGVQNQFTLDANIIPESQCRYVWFNGVEPSLPYPLPGMSDVMPYDHTIFSRMTEEETHAYESAFKTAIIEAVERFRPDIIHSHHLWIVSVLACEVAPHIPVVTTCHGTCLRQYNFCSVLGPRVGGSCSNISRVIALSYHQKDEIKKTHGIPEEQIDVIPGGFDETIFYPEERSLQQPVEILYAGKLCRAKGVPWLLNSIRLLDKSDFKWRLHLAGTGSGEELEKCLDLADSLGSKVVVHGALSHTDLANLMRKSHIFVLPSFYEGLPLVLMEALACGCRVLTTALPGTKEMFADKESKEFKRLKEMEKESSYEKDDLVSLIELPELETVDKPFESDIPYLEQQLKSALEKLIATAVEHPNPDFGRCRLLTEPCSWKRIFESIEKVYLRCLDSYF</sequence>
<dbReference type="Pfam" id="PF00534">
    <property type="entry name" value="Glycos_transf_1"/>
    <property type="match status" value="1"/>
</dbReference>
<dbReference type="InterPro" id="IPR028098">
    <property type="entry name" value="Glyco_trans_4-like_N"/>
</dbReference>
<keyword evidence="4" id="KW-1185">Reference proteome</keyword>
<dbReference type="AlphaFoldDB" id="A0A1W1HAF0"/>
<feature type="domain" description="Glycosyl transferase family 1" evidence="1">
    <location>
        <begin position="212"/>
        <end position="334"/>
    </location>
</feature>
<proteinExistence type="predicted"/>
<evidence type="ECO:0000313" key="3">
    <source>
        <dbReference type="EMBL" id="SLM29461.1"/>
    </source>
</evidence>
<evidence type="ECO:0000259" key="1">
    <source>
        <dbReference type="Pfam" id="PF00534"/>
    </source>
</evidence>
<dbReference type="RefSeq" id="WP_080799189.1">
    <property type="nucleotide sequence ID" value="NZ_LT828540.1"/>
</dbReference>
<feature type="domain" description="Glycosyltransferase subfamily 4-like N-terminal" evidence="2">
    <location>
        <begin position="99"/>
        <end position="200"/>
    </location>
</feature>
<dbReference type="Gene3D" id="3.40.50.2000">
    <property type="entry name" value="Glycogen Phosphorylase B"/>
    <property type="match status" value="2"/>
</dbReference>